<dbReference type="AlphaFoldDB" id="A0A6I6JBK6"/>
<evidence type="ECO:0000256" key="1">
    <source>
        <dbReference type="SAM" id="Phobius"/>
    </source>
</evidence>
<sequence>MTTALLVLIAVMWIPVALLNIGKGEPKGTGAVSALVGVIVVFGAILQAAVFGDAFTAGLLFAHGILYCCVGYALLTGLEDLRSVGNVSLTVALISAIYALCFYYGGPVMPDGTRLVAPSMYLAMACVGYTVLTLEVWMAFYGKLNPGVVAWSLLIWVPIGLWIPAFYLMTAGTLPF</sequence>
<feature type="transmembrane region" description="Helical" evidence="1">
    <location>
        <begin position="148"/>
        <end position="169"/>
    </location>
</feature>
<dbReference type="Pfam" id="PF02293">
    <property type="entry name" value="AmiS_UreI"/>
    <property type="match status" value="1"/>
</dbReference>
<reference evidence="2 3" key="1">
    <citation type="submission" date="2019-11" db="EMBL/GenBank/DDBJ databases">
        <authorList>
            <person name="Zheng R.K."/>
            <person name="Sun C.M."/>
        </authorList>
    </citation>
    <scope>NUCLEOTIDE SEQUENCE [LARGE SCALE GENOMIC DNA]</scope>
    <source>
        <strain evidence="2 3">SRB007</strain>
    </source>
</reference>
<feature type="transmembrane region" description="Helical" evidence="1">
    <location>
        <begin position="57"/>
        <end position="75"/>
    </location>
</feature>
<dbReference type="GO" id="GO:0016020">
    <property type="term" value="C:membrane"/>
    <property type="evidence" value="ECO:0007669"/>
    <property type="project" value="InterPro"/>
</dbReference>
<organism evidence="2 3">
    <name type="scientific">Pseudodesulfovibrio cashew</name>
    <dbReference type="NCBI Taxonomy" id="2678688"/>
    <lineage>
        <taxon>Bacteria</taxon>
        <taxon>Pseudomonadati</taxon>
        <taxon>Thermodesulfobacteriota</taxon>
        <taxon>Desulfovibrionia</taxon>
        <taxon>Desulfovibrionales</taxon>
        <taxon>Desulfovibrionaceae</taxon>
    </lineage>
</organism>
<protein>
    <submittedName>
        <fullName evidence="2">Transporter</fullName>
    </submittedName>
</protein>
<keyword evidence="3" id="KW-1185">Reference proteome</keyword>
<keyword evidence="1" id="KW-0472">Membrane</keyword>
<keyword evidence="1" id="KW-1133">Transmembrane helix</keyword>
<keyword evidence="1" id="KW-0812">Transmembrane</keyword>
<feature type="transmembrane region" description="Helical" evidence="1">
    <location>
        <begin position="87"/>
        <end position="109"/>
    </location>
</feature>
<gene>
    <name evidence="2" type="ORF">GM415_08445</name>
</gene>
<evidence type="ECO:0000313" key="2">
    <source>
        <dbReference type="EMBL" id="QGY40155.1"/>
    </source>
</evidence>
<proteinExistence type="predicted"/>
<dbReference type="Proteomes" id="UP000428328">
    <property type="component" value="Chromosome"/>
</dbReference>
<dbReference type="EMBL" id="CP046400">
    <property type="protein sequence ID" value="QGY40155.1"/>
    <property type="molecule type" value="Genomic_DNA"/>
</dbReference>
<feature type="transmembrane region" description="Helical" evidence="1">
    <location>
        <begin position="29"/>
        <end position="50"/>
    </location>
</feature>
<dbReference type="InterPro" id="IPR003211">
    <property type="entry name" value="AmiSUreI_transpt"/>
</dbReference>
<dbReference type="KEGG" id="psel:GM415_08445"/>
<dbReference type="RefSeq" id="WP_158947378.1">
    <property type="nucleotide sequence ID" value="NZ_CP046400.1"/>
</dbReference>
<feature type="transmembrane region" description="Helical" evidence="1">
    <location>
        <begin position="121"/>
        <end position="142"/>
    </location>
</feature>
<name>A0A6I6JBK6_9BACT</name>
<accession>A0A6I6JBK6</accession>
<evidence type="ECO:0000313" key="3">
    <source>
        <dbReference type="Proteomes" id="UP000428328"/>
    </source>
</evidence>